<dbReference type="Pfam" id="PF00067">
    <property type="entry name" value="p450"/>
    <property type="match status" value="1"/>
</dbReference>
<evidence type="ECO:0000256" key="6">
    <source>
        <dbReference type="PIRSR" id="PIRSR602401-1"/>
    </source>
</evidence>
<dbReference type="GO" id="GO:0004497">
    <property type="term" value="F:monooxygenase activity"/>
    <property type="evidence" value="ECO:0007669"/>
    <property type="project" value="InterPro"/>
</dbReference>
<dbReference type="SUPFAM" id="SSF48264">
    <property type="entry name" value="Cytochrome P450"/>
    <property type="match status" value="1"/>
</dbReference>
<dbReference type="EMBL" id="MU839013">
    <property type="protein sequence ID" value="KAK1766034.1"/>
    <property type="molecule type" value="Genomic_DNA"/>
</dbReference>
<dbReference type="InterPro" id="IPR036396">
    <property type="entry name" value="Cyt_P450_sf"/>
</dbReference>
<evidence type="ECO:0000256" key="3">
    <source>
        <dbReference type="ARBA" id="ARBA00022617"/>
    </source>
</evidence>
<dbReference type="RefSeq" id="XP_060282247.1">
    <property type="nucleotide sequence ID" value="XM_060432475.1"/>
</dbReference>
<comment type="cofactor">
    <cofactor evidence="1 6">
        <name>heme</name>
        <dbReference type="ChEBI" id="CHEBI:30413"/>
    </cofactor>
</comment>
<evidence type="ECO:0000313" key="7">
    <source>
        <dbReference type="EMBL" id="KAK1766034.1"/>
    </source>
</evidence>
<dbReference type="PRINTS" id="PR00463">
    <property type="entry name" value="EP450I"/>
</dbReference>
<proteinExistence type="inferred from homology"/>
<evidence type="ECO:0000256" key="2">
    <source>
        <dbReference type="ARBA" id="ARBA00010617"/>
    </source>
</evidence>
<dbReference type="Proteomes" id="UP001244011">
    <property type="component" value="Unassembled WGS sequence"/>
</dbReference>
<organism evidence="7 8">
    <name type="scientific">Phialemonium atrogriseum</name>
    <dbReference type="NCBI Taxonomy" id="1093897"/>
    <lineage>
        <taxon>Eukaryota</taxon>
        <taxon>Fungi</taxon>
        <taxon>Dikarya</taxon>
        <taxon>Ascomycota</taxon>
        <taxon>Pezizomycotina</taxon>
        <taxon>Sordariomycetes</taxon>
        <taxon>Sordariomycetidae</taxon>
        <taxon>Cephalothecales</taxon>
        <taxon>Cephalothecaceae</taxon>
        <taxon>Phialemonium</taxon>
    </lineage>
</organism>
<protein>
    <submittedName>
        <fullName evidence="7">Cytochrome P450 oxidoreductase</fullName>
    </submittedName>
</protein>
<accession>A0AAJ0FKW5</accession>
<dbReference type="PANTHER" id="PTHR24305:SF232">
    <property type="entry name" value="P450, PUTATIVE (EUROFUNG)-RELATED"/>
    <property type="match status" value="1"/>
</dbReference>
<gene>
    <name evidence="7" type="ORF">QBC33DRAFT_612143</name>
</gene>
<dbReference type="AlphaFoldDB" id="A0AAJ0FKW5"/>
<evidence type="ECO:0000256" key="5">
    <source>
        <dbReference type="ARBA" id="ARBA00023004"/>
    </source>
</evidence>
<dbReference type="CDD" id="cd11060">
    <property type="entry name" value="CYP57A1-like"/>
    <property type="match status" value="1"/>
</dbReference>
<dbReference type="PANTHER" id="PTHR24305">
    <property type="entry name" value="CYTOCHROME P450"/>
    <property type="match status" value="1"/>
</dbReference>
<comment type="similarity">
    <text evidence="2">Belongs to the cytochrome P450 family.</text>
</comment>
<dbReference type="InterPro" id="IPR050121">
    <property type="entry name" value="Cytochrome_P450_monoxygenase"/>
</dbReference>
<keyword evidence="5 6" id="KW-0408">Iron</keyword>
<evidence type="ECO:0000256" key="1">
    <source>
        <dbReference type="ARBA" id="ARBA00001971"/>
    </source>
</evidence>
<keyword evidence="3 6" id="KW-0349">Heme</keyword>
<dbReference type="InterPro" id="IPR001128">
    <property type="entry name" value="Cyt_P450"/>
</dbReference>
<evidence type="ECO:0000256" key="4">
    <source>
        <dbReference type="ARBA" id="ARBA00022723"/>
    </source>
</evidence>
<keyword evidence="4 6" id="KW-0479">Metal-binding</keyword>
<sequence>MLATHSLVRLVADNWAVVTIAIGCCWVVCNYFRRSLHHIPGPFLRRISSLPRILSVYNGFSHDDDIALHNTYGKMVRLAPNTLSISDPKEISTLYGVGTKFSKSPFYSLAEAYDSDGMLPDPFVLTDRAIHARMKRSAANAYSLNNVVQMEPCVDAVTERLVRKLGGYADAEADDARVVDLAPLMQAYAMDAVFALTFGKDCNHMDKGDHEGFFKAIKVANDYMAIFGQVAWCHRFLLRNSWVAAFVPGLESMQKLMHFATDETNAGKGADADQGTVTTFLQRLLANQRQNPKGLTDRELSTHVFNNMAAGSDTTAIALRSIIFNTLMTPGAHEKLKAELRNNLDATRPVSFAATNKLPYLAAVIKEGIRLHPSVGMMLARIVPEGGATLCGQYVPAGVEVGINPWVVQRDAEVYEEPARFNPDRWLAENTTEEQLRLMNQAWIPFGHGAHTCSGRWISTMEIQKVVAQLFLAFDMELADGGKGYRFHNLWFTPQEGLNVHFTRAQ</sequence>
<dbReference type="InterPro" id="IPR002401">
    <property type="entry name" value="Cyt_P450_E_grp-I"/>
</dbReference>
<feature type="binding site" description="axial binding residue" evidence="6">
    <location>
        <position position="453"/>
    </location>
    <ligand>
        <name>heme</name>
        <dbReference type="ChEBI" id="CHEBI:30413"/>
    </ligand>
    <ligandPart>
        <name>Fe</name>
        <dbReference type="ChEBI" id="CHEBI:18248"/>
    </ligandPart>
</feature>
<evidence type="ECO:0000313" key="8">
    <source>
        <dbReference type="Proteomes" id="UP001244011"/>
    </source>
</evidence>
<dbReference type="GO" id="GO:0020037">
    <property type="term" value="F:heme binding"/>
    <property type="evidence" value="ECO:0007669"/>
    <property type="project" value="InterPro"/>
</dbReference>
<dbReference type="GeneID" id="85315662"/>
<dbReference type="Gene3D" id="1.10.630.10">
    <property type="entry name" value="Cytochrome P450"/>
    <property type="match status" value="1"/>
</dbReference>
<dbReference type="GO" id="GO:0005506">
    <property type="term" value="F:iron ion binding"/>
    <property type="evidence" value="ECO:0007669"/>
    <property type="project" value="InterPro"/>
</dbReference>
<name>A0AAJ0FKW5_9PEZI</name>
<reference evidence="7" key="1">
    <citation type="submission" date="2023-06" db="EMBL/GenBank/DDBJ databases">
        <title>Genome-scale phylogeny and comparative genomics of the fungal order Sordariales.</title>
        <authorList>
            <consortium name="Lawrence Berkeley National Laboratory"/>
            <person name="Hensen N."/>
            <person name="Bonometti L."/>
            <person name="Westerberg I."/>
            <person name="Brannstrom I.O."/>
            <person name="Guillou S."/>
            <person name="Cros-Aarteil S."/>
            <person name="Calhoun S."/>
            <person name="Haridas S."/>
            <person name="Kuo A."/>
            <person name="Mondo S."/>
            <person name="Pangilinan J."/>
            <person name="Riley R."/>
            <person name="Labutti K."/>
            <person name="Andreopoulos B."/>
            <person name="Lipzen A."/>
            <person name="Chen C."/>
            <person name="Yanf M."/>
            <person name="Daum C."/>
            <person name="Ng V."/>
            <person name="Clum A."/>
            <person name="Steindorff A."/>
            <person name="Ohm R."/>
            <person name="Martin F."/>
            <person name="Silar P."/>
            <person name="Natvig D."/>
            <person name="Lalanne C."/>
            <person name="Gautier V."/>
            <person name="Ament-Velasquez S.L."/>
            <person name="Kruys A."/>
            <person name="Hutchinson M.I."/>
            <person name="Powell A.J."/>
            <person name="Barry K."/>
            <person name="Miller A.N."/>
            <person name="Grigoriev I.V."/>
            <person name="Debuchy R."/>
            <person name="Gladieux P."/>
            <person name="Thoren M.H."/>
            <person name="Johannesson H."/>
        </authorList>
    </citation>
    <scope>NUCLEOTIDE SEQUENCE</scope>
    <source>
        <strain evidence="7">8032-3</strain>
    </source>
</reference>
<keyword evidence="8" id="KW-1185">Reference proteome</keyword>
<dbReference type="PRINTS" id="PR00385">
    <property type="entry name" value="P450"/>
</dbReference>
<dbReference type="GO" id="GO:0016705">
    <property type="term" value="F:oxidoreductase activity, acting on paired donors, with incorporation or reduction of molecular oxygen"/>
    <property type="evidence" value="ECO:0007669"/>
    <property type="project" value="InterPro"/>
</dbReference>
<comment type="caution">
    <text evidence="7">The sequence shown here is derived from an EMBL/GenBank/DDBJ whole genome shotgun (WGS) entry which is preliminary data.</text>
</comment>